<protein>
    <submittedName>
        <fullName evidence="2">Uncharacterized protein</fullName>
    </submittedName>
</protein>
<feature type="transmembrane region" description="Helical" evidence="1">
    <location>
        <begin position="12"/>
        <end position="31"/>
    </location>
</feature>
<accession>U4R7H7</accession>
<keyword evidence="1" id="KW-0812">Transmembrane</keyword>
<organism evidence="2 3">
    <name type="scientific">Ruminiclostridium papyrosolvens C7</name>
    <dbReference type="NCBI Taxonomy" id="1330534"/>
    <lineage>
        <taxon>Bacteria</taxon>
        <taxon>Bacillati</taxon>
        <taxon>Bacillota</taxon>
        <taxon>Clostridia</taxon>
        <taxon>Eubacteriales</taxon>
        <taxon>Oscillospiraceae</taxon>
        <taxon>Ruminiclostridium</taxon>
    </lineage>
</organism>
<dbReference type="AlphaFoldDB" id="U4R7H7"/>
<evidence type="ECO:0000313" key="3">
    <source>
        <dbReference type="Proteomes" id="UP000016860"/>
    </source>
</evidence>
<comment type="caution">
    <text evidence="2">The sequence shown here is derived from an EMBL/GenBank/DDBJ whole genome shotgun (WGS) entry which is preliminary data.</text>
</comment>
<name>U4R7H7_9FIRM</name>
<sequence>MTDKTKTVFGTYFYFYIQIQFFIIQAVYYPIGLADIILL</sequence>
<gene>
    <name evidence="2" type="ORF">L323_00060</name>
</gene>
<dbReference type="EMBL" id="ATAY01000003">
    <property type="protein sequence ID" value="EPR14584.1"/>
    <property type="molecule type" value="Genomic_DNA"/>
</dbReference>
<evidence type="ECO:0000313" key="2">
    <source>
        <dbReference type="EMBL" id="EPR14584.1"/>
    </source>
</evidence>
<proteinExistence type="predicted"/>
<evidence type="ECO:0000256" key="1">
    <source>
        <dbReference type="SAM" id="Phobius"/>
    </source>
</evidence>
<keyword evidence="1" id="KW-1133">Transmembrane helix</keyword>
<dbReference type="Proteomes" id="UP000016860">
    <property type="component" value="Unassembled WGS sequence"/>
</dbReference>
<reference evidence="2 3" key="1">
    <citation type="journal article" date="2013" name="Genome Announc.">
        <title>Draft Genome Sequence of the Cellulolytic Bacterium Clostridium papyrosolvens C7 (ATCC 700395).</title>
        <authorList>
            <person name="Zepeda V."/>
            <person name="Dassa B."/>
            <person name="Borovok I."/>
            <person name="Lamed R."/>
            <person name="Bayer E.A."/>
            <person name="Cate J.H."/>
        </authorList>
    </citation>
    <scope>NUCLEOTIDE SEQUENCE [LARGE SCALE GENOMIC DNA]</scope>
    <source>
        <strain evidence="2 3">C7</strain>
    </source>
</reference>
<keyword evidence="1" id="KW-0472">Membrane</keyword>
<dbReference type="PATRIC" id="fig|1330534.3.peg.13"/>